<keyword evidence="2" id="KW-1185">Reference proteome</keyword>
<dbReference type="EMBL" id="CP136508">
    <property type="protein sequence ID" value="WUR11835.1"/>
    <property type="molecule type" value="Genomic_DNA"/>
</dbReference>
<evidence type="ECO:0000313" key="2">
    <source>
        <dbReference type="Proteomes" id="UP000321323"/>
    </source>
</evidence>
<organism evidence="1 2">
    <name type="scientific">[Empedobacter] haloabium</name>
    <dbReference type="NCBI Taxonomy" id="592317"/>
    <lineage>
        <taxon>Bacteria</taxon>
        <taxon>Pseudomonadati</taxon>
        <taxon>Pseudomonadota</taxon>
        <taxon>Betaproteobacteria</taxon>
        <taxon>Burkholderiales</taxon>
        <taxon>Oxalobacteraceae</taxon>
        <taxon>Telluria group</taxon>
        <taxon>Telluria group incertae sedis</taxon>
    </lineage>
</organism>
<protein>
    <recommendedName>
        <fullName evidence="3">Secreted protein</fullName>
    </recommendedName>
</protein>
<evidence type="ECO:0008006" key="3">
    <source>
        <dbReference type="Google" id="ProtNLM"/>
    </source>
</evidence>
<gene>
    <name evidence="1" type="ORF">E7V67_019315</name>
</gene>
<proteinExistence type="predicted"/>
<reference evidence="1 2" key="1">
    <citation type="journal article" date="2019" name="Int. J. Syst. Evol. Microbiol.">
        <title>The Draft Whole-Genome Sequence of the Antibiotic Producer Empedobacter haloabium ATCC 31962 Provides Indications for Its Taxonomic Reclassification.</title>
        <authorList>
            <person name="Miess H."/>
            <person name="Arlt P."/>
            <person name="Apel A.K."/>
            <person name="Weber T."/>
            <person name="Nieselt K."/>
            <person name="Hanssen F."/>
            <person name="Czemmel S."/>
            <person name="Nahnsen S."/>
            <person name="Gross H."/>
        </authorList>
    </citation>
    <scope>NUCLEOTIDE SEQUENCE [LARGE SCALE GENOMIC DNA]</scope>
    <source>
        <strain evidence="1 2">ATCC 31962</strain>
    </source>
</reference>
<accession>A0ABZ1UHZ1</accession>
<evidence type="ECO:0000313" key="1">
    <source>
        <dbReference type="EMBL" id="WUR11835.1"/>
    </source>
</evidence>
<sequence>MAFSASSVSLSWSDLRCVSRNWAVTRSTLSDRRRASPQWLDSSWASGFRPSASGSVALATLSNKLWARARSPPPRVNIRIMPVCRVILGVRCCSVMPDSSFSSSPCVMRRSDWW</sequence>
<name>A0ABZ1UHZ1_9BURK</name>
<dbReference type="Proteomes" id="UP000321323">
    <property type="component" value="Chromosome"/>
</dbReference>